<accession>A0A7Y9FDW9</accession>
<dbReference type="RefSeq" id="WP_140458599.1">
    <property type="nucleotide sequence ID" value="NZ_BONN01000013.1"/>
</dbReference>
<reference evidence="3 6" key="2">
    <citation type="submission" date="2021-01" db="EMBL/GenBank/DDBJ databases">
        <title>Whole genome shotgun sequence of Cellulomonas oligotrophica NBRC 109435.</title>
        <authorList>
            <person name="Komaki H."/>
            <person name="Tamura T."/>
        </authorList>
    </citation>
    <scope>NUCLEOTIDE SEQUENCE [LARGE SCALE GENOMIC DNA]</scope>
    <source>
        <strain evidence="3 6">NBRC 109435</strain>
    </source>
</reference>
<dbReference type="SUPFAM" id="SSF101473">
    <property type="entry name" value="DhaL-like"/>
    <property type="match status" value="1"/>
</dbReference>
<name>A0A7Y9FDW9_9CELL</name>
<dbReference type="PANTHER" id="PTHR33434">
    <property type="entry name" value="DEGV DOMAIN-CONTAINING PROTEIN DR_1986-RELATED"/>
    <property type="match status" value="1"/>
</dbReference>
<evidence type="ECO:0000313" key="3">
    <source>
        <dbReference type="EMBL" id="GIG34142.1"/>
    </source>
</evidence>
<dbReference type="InterPro" id="IPR050270">
    <property type="entry name" value="DegV_domain_contain"/>
</dbReference>
<feature type="region of interest" description="Disordered" evidence="1">
    <location>
        <begin position="249"/>
        <end position="270"/>
    </location>
</feature>
<dbReference type="EMBL" id="BONN01000013">
    <property type="protein sequence ID" value="GIG34142.1"/>
    <property type="molecule type" value="Genomic_DNA"/>
</dbReference>
<dbReference type="Gene3D" id="1.25.40.340">
    <property type="match status" value="1"/>
</dbReference>
<dbReference type="AlphaFoldDB" id="A0A7Y9FDW9"/>
<gene>
    <name evidence="4" type="ORF">BKA21_000716</name>
    <name evidence="3" type="ORF">Col01nite_33010</name>
</gene>
<dbReference type="InterPro" id="IPR033470">
    <property type="entry name" value="FakA-like_C"/>
</dbReference>
<organism evidence="4 5">
    <name type="scientific">Cellulomonas oligotrophica</name>
    <dbReference type="NCBI Taxonomy" id="931536"/>
    <lineage>
        <taxon>Bacteria</taxon>
        <taxon>Bacillati</taxon>
        <taxon>Actinomycetota</taxon>
        <taxon>Actinomycetes</taxon>
        <taxon>Micrococcales</taxon>
        <taxon>Cellulomonadaceae</taxon>
        <taxon>Cellulomonas</taxon>
    </lineage>
</organism>
<feature type="compositionally biased region" description="Low complexity" evidence="1">
    <location>
        <begin position="443"/>
        <end position="460"/>
    </location>
</feature>
<protein>
    <recommendedName>
        <fullName evidence="2">DhaL domain-containing protein</fullName>
    </recommendedName>
</protein>
<dbReference type="PANTHER" id="PTHR33434:SF4">
    <property type="entry name" value="PHOSPHATASE PROTEIN"/>
    <property type="match status" value="1"/>
</dbReference>
<keyword evidence="6" id="KW-1185">Reference proteome</keyword>
<dbReference type="SMART" id="SM01121">
    <property type="entry name" value="Dak1_2"/>
    <property type="match status" value="1"/>
</dbReference>
<comment type="caution">
    <text evidence="4">The sequence shown here is derived from an EMBL/GenBank/DDBJ whole genome shotgun (WGS) entry which is preliminary data.</text>
</comment>
<sequence length="544" mass="54513">MHAWPWDAAGARAWADGSLAAARAARERIDAVNVFPVPDADTGTNVALTLAGGAAAVHLLDPAASVAGVCGALADGASRAARGNSGIILGQWLRGFAAGLDGDGSDARTAPQRLGAALGRAADAARRAVPDPRDGTVLTVAREVADRVARSDGPDAARALIRALAAAREGLARTSAALDVLRDARVVDAGACALLVVLDVLAHVLREGRAPRPDELDLAWLPAPGTAAVPGGAGVTGGAFEVMLLVRPDDQPVDQPDDHPAHHRAGDRADDAGVEDDLALALARVGDSVAVADAGALRHGHVHTDDPAAALAVVPDRRVVQAVVRRLDLPPADPGLVVVTPSPGMAAWFATAGAVTVVRGSGAVVDGLDEQVGRAAADTHAASVVVVGVDVPAGLGPVTADGVRLDLLPVPDDGTAAVACLALLAGGRDHGGAAAREALARLHATSSSAEQESSQETGQETSHEAGRDARRDGGPGARTVAAAVVAAVRRLRAANPEGQAVTLLHGTGWTAADAAAAVRELERDGLDVALAGPAVGAAWWAGLD</sequence>
<feature type="compositionally biased region" description="Basic and acidic residues" evidence="1">
    <location>
        <begin position="461"/>
        <end position="473"/>
    </location>
</feature>
<proteinExistence type="predicted"/>
<dbReference type="GO" id="GO:0006071">
    <property type="term" value="P:glycerol metabolic process"/>
    <property type="evidence" value="ECO:0007669"/>
    <property type="project" value="InterPro"/>
</dbReference>
<dbReference type="Proteomes" id="UP000577956">
    <property type="component" value="Unassembled WGS sequence"/>
</dbReference>
<feature type="compositionally biased region" description="Basic and acidic residues" evidence="1">
    <location>
        <begin position="256"/>
        <end position="270"/>
    </location>
</feature>
<dbReference type="InterPro" id="IPR004007">
    <property type="entry name" value="DhaL_dom"/>
</dbReference>
<feature type="region of interest" description="Disordered" evidence="1">
    <location>
        <begin position="443"/>
        <end position="476"/>
    </location>
</feature>
<dbReference type="SMART" id="SM01120">
    <property type="entry name" value="Dak2"/>
    <property type="match status" value="1"/>
</dbReference>
<dbReference type="GO" id="GO:0004371">
    <property type="term" value="F:glycerone kinase activity"/>
    <property type="evidence" value="ECO:0007669"/>
    <property type="project" value="InterPro"/>
</dbReference>
<evidence type="ECO:0000256" key="1">
    <source>
        <dbReference type="SAM" id="MobiDB-lite"/>
    </source>
</evidence>
<dbReference type="InterPro" id="IPR036117">
    <property type="entry name" value="DhaL_dom_sf"/>
</dbReference>
<dbReference type="EMBL" id="JACCBK010000001">
    <property type="protein sequence ID" value="NYD85167.1"/>
    <property type="molecule type" value="Genomic_DNA"/>
</dbReference>
<reference evidence="4 5" key="1">
    <citation type="submission" date="2020-07" db="EMBL/GenBank/DDBJ databases">
        <title>Sequencing the genomes of 1000 actinobacteria strains.</title>
        <authorList>
            <person name="Klenk H.-P."/>
        </authorList>
    </citation>
    <scope>NUCLEOTIDE SEQUENCE [LARGE SCALE GENOMIC DNA]</scope>
    <source>
        <strain evidence="4 5">DSM 24482</strain>
    </source>
</reference>
<evidence type="ECO:0000259" key="2">
    <source>
        <dbReference type="PROSITE" id="PS51480"/>
    </source>
</evidence>
<evidence type="ECO:0000313" key="5">
    <source>
        <dbReference type="Proteomes" id="UP000577956"/>
    </source>
</evidence>
<dbReference type="Proteomes" id="UP000618382">
    <property type="component" value="Unassembled WGS sequence"/>
</dbReference>
<feature type="domain" description="DhaL" evidence="2">
    <location>
        <begin position="9"/>
        <end position="203"/>
    </location>
</feature>
<evidence type="ECO:0000313" key="6">
    <source>
        <dbReference type="Proteomes" id="UP000618382"/>
    </source>
</evidence>
<evidence type="ECO:0000313" key="4">
    <source>
        <dbReference type="EMBL" id="NYD85167.1"/>
    </source>
</evidence>
<dbReference type="Pfam" id="PF02734">
    <property type="entry name" value="Dak2"/>
    <property type="match status" value="1"/>
</dbReference>
<dbReference type="PROSITE" id="PS51480">
    <property type="entry name" value="DHAL"/>
    <property type="match status" value="1"/>
</dbReference>